<feature type="domain" description="Hydantoinase B/oxoprolinase" evidence="3">
    <location>
        <begin position="728"/>
        <end position="1252"/>
    </location>
</feature>
<evidence type="ECO:0000259" key="2">
    <source>
        <dbReference type="Pfam" id="PF01968"/>
    </source>
</evidence>
<reference evidence="6" key="2">
    <citation type="submission" date="2013-12" db="EMBL/GenBank/DDBJ databases">
        <title>Evolution of pathogenesis and genome organization in the Tremellales.</title>
        <authorList>
            <person name="Cuomo C."/>
            <person name="Litvintseva A."/>
            <person name="Heitman J."/>
            <person name="Chen Y."/>
            <person name="Sun S."/>
            <person name="Springer D."/>
            <person name="Dromer F."/>
            <person name="Young S."/>
            <person name="Zeng Q."/>
            <person name="Chapman S."/>
            <person name="Gujja S."/>
            <person name="Saif S."/>
            <person name="Birren B."/>
        </authorList>
    </citation>
    <scope>NUCLEOTIDE SEQUENCE [LARGE SCALE GENOMIC DNA]</scope>
    <source>
        <strain evidence="6">BCC8398</strain>
    </source>
</reference>
<feature type="domain" description="Hydantoinase/oxoprolinase N-terminal" evidence="4">
    <location>
        <begin position="13"/>
        <end position="215"/>
    </location>
</feature>
<dbReference type="InterPro" id="IPR003692">
    <property type="entry name" value="Hydantoinase_B"/>
</dbReference>
<dbReference type="InterPro" id="IPR045079">
    <property type="entry name" value="Oxoprolinase-like"/>
</dbReference>
<feature type="domain" description="Hydantoinase A/oxoprolinase" evidence="2">
    <location>
        <begin position="235"/>
        <end position="526"/>
    </location>
</feature>
<dbReference type="EMBL" id="KI669496">
    <property type="protein sequence ID" value="OCF36235.1"/>
    <property type="molecule type" value="Genomic_DNA"/>
</dbReference>
<reference evidence="5 6" key="1">
    <citation type="submission" date="2013-07" db="EMBL/GenBank/DDBJ databases">
        <title>The Genome Sequence of Cryptococcus heveanensis BCC8398.</title>
        <authorList>
            <consortium name="The Broad Institute Genome Sequencing Platform"/>
            <person name="Cuomo C."/>
            <person name="Litvintseva A."/>
            <person name="Chen Y."/>
            <person name="Heitman J."/>
            <person name="Sun S."/>
            <person name="Springer D."/>
            <person name="Dromer F."/>
            <person name="Young S.K."/>
            <person name="Zeng Q."/>
            <person name="Gargeya S."/>
            <person name="Fitzgerald M."/>
            <person name="Abouelleil A."/>
            <person name="Alvarado L."/>
            <person name="Berlin A.M."/>
            <person name="Chapman S.B."/>
            <person name="Dewar J."/>
            <person name="Goldberg J."/>
            <person name="Griggs A."/>
            <person name="Gujja S."/>
            <person name="Hansen M."/>
            <person name="Howarth C."/>
            <person name="Imamovic A."/>
            <person name="Larimer J."/>
            <person name="McCowan C."/>
            <person name="Murphy C."/>
            <person name="Pearson M."/>
            <person name="Priest M."/>
            <person name="Roberts A."/>
            <person name="Saif S."/>
            <person name="Shea T."/>
            <person name="Sykes S."/>
            <person name="Wortman J."/>
            <person name="Nusbaum C."/>
            <person name="Birren B."/>
        </authorList>
    </citation>
    <scope>NUCLEOTIDE SEQUENCE [LARGE SCALE GENOMIC DNA]</scope>
    <source>
        <strain evidence="5 6">BCC8398</strain>
    </source>
</reference>
<sequence>MTLITKRQAAGIRIAVDRGGTFCDVYATFKNKAPVILKVLSVDAAYPDAPTEAIRRVLEIGYEETIPRGQPLDVSGVEVIRMGTTVATNALLERKGERTAFITTRGFKDVLKIGNQSRPNLFDLSVRKPGMLYEAVVEVDERVVLANGYQVEGVPVLTGTTGEKVQVVKAPDLNEVRKDLQRLHDQGMRSLSVALLHSYTFPDHEDLIGELAIEVGFTHVSLSSRLSPMVKIVPRAHSATADAYLTPELKRYLQGFEKSFTNLRPGMVQFMQSDGGLVDASNFSGLHAILSGPAGGVVGYASTCFDPARPVPVIGFDMGGTSTDVSRYDGHFDHIMETTTAGVTIQSPQLDISTVAAGGGSILFWENGLLRVGPESAGAHPGPAAYRKGGPLTVTDANILLGRLLPSHFPHIFGPEENLPLDVDIVRQKFQELAERINVETWSNKSPEDLATGFLQVATEAMCSPIRTLSESHGHDTSSHDLASFGGAGGQAACNVAVALGISRVIIHKSSSILSAFGIALADLVDESQESFSGTTKDEDRFLPRLDELQKQSERSLSHHVDEDSALIAERYLNLRYEGADATIMIREPEDGDWAQAFKAEHHQQFGFSHSDRAVCVEDLRVRVISRSHNAKTTSLGEQIDTAAGSRVPVKPSEKASVYFDSTGWTSVSVYDLLTLPIGATIPGPAMIVDNTSTLVVVPAAEALITSDSVVINLEKVDRSAEATENIDPVQLSIFGHRFMAISEQMGHALQKTAVSVNIKERLDFSCALFDPDGKLVANAPHVPAMLGSMQSAVRWQADHWRGQLKPGDVLLSNHPIAGGVHLPDFTIVTPVFDEAGKEVIFYTASRGHHADVGGIAPGSMPPQSRTIFDEGASIVSFKVVSGGVFDEAGLIRLLVDEPAKHSFGTRTLSDNISDVHAQISATVRGVSLVHDLVKQHTLPVVHSYMRAIQRTAAAAVRELLKGFARKHAGKPLTAMERMDDGTPINLNITIDADTGDATFDFTGTGPEVYGNWNAPPAICNSAVIYSLRCLLASDIPLNQGCLEPIKIIIPDGTLLRPSMNAAVCGGNVLTSQRITDVVLKAFEACAASNGCMANLTFGYDEGEDSLGFYETIAGGAGAGPTWEGTSGTQTHMTNTRITDPEIMERRYPVILRQFTLRTDSAGDGQHRGGEGVIRELEFRRPVACSILSERRVYQPYGMHGGQPAALGLNLWKSKDENGNETVVNMGGKNTVPMKAGDRVMIMTPGGGGYGAVGKTPEVANAKQAAFAANGGATLRKEQQHTN</sequence>
<dbReference type="GO" id="GO:0017168">
    <property type="term" value="F:5-oxoprolinase (ATP-hydrolyzing) activity"/>
    <property type="evidence" value="ECO:0007669"/>
    <property type="project" value="TreeGrafter"/>
</dbReference>
<dbReference type="PANTHER" id="PTHR11365:SF2">
    <property type="entry name" value="5-OXOPROLINASE"/>
    <property type="match status" value="1"/>
</dbReference>
<evidence type="ECO:0000256" key="1">
    <source>
        <dbReference type="ARBA" id="ARBA00010403"/>
    </source>
</evidence>
<dbReference type="Proteomes" id="UP000092666">
    <property type="component" value="Unassembled WGS sequence"/>
</dbReference>
<evidence type="ECO:0000313" key="5">
    <source>
        <dbReference type="EMBL" id="OCF36235.1"/>
    </source>
</evidence>
<keyword evidence="6" id="KW-1185">Reference proteome</keyword>
<gene>
    <name evidence="5" type="ORF">I316_02108</name>
</gene>
<name>A0A1B9GZ05_9TREE</name>
<protein>
    <recommendedName>
        <fullName evidence="7">5-oxoprolinase (ATP-hydrolysing)</fullName>
    </recommendedName>
</protein>
<dbReference type="OrthoDB" id="3643at2759"/>
<dbReference type="Pfam" id="PF01968">
    <property type="entry name" value="Hydantoinase_A"/>
    <property type="match status" value="1"/>
</dbReference>
<proteinExistence type="inferred from homology"/>
<dbReference type="GO" id="GO:0006749">
    <property type="term" value="P:glutathione metabolic process"/>
    <property type="evidence" value="ECO:0007669"/>
    <property type="project" value="TreeGrafter"/>
</dbReference>
<dbReference type="GO" id="GO:0005829">
    <property type="term" value="C:cytosol"/>
    <property type="evidence" value="ECO:0007669"/>
    <property type="project" value="TreeGrafter"/>
</dbReference>
<organism evidence="5 6">
    <name type="scientific">Kwoniella heveanensis BCC8398</name>
    <dbReference type="NCBI Taxonomy" id="1296120"/>
    <lineage>
        <taxon>Eukaryota</taxon>
        <taxon>Fungi</taxon>
        <taxon>Dikarya</taxon>
        <taxon>Basidiomycota</taxon>
        <taxon>Agaricomycotina</taxon>
        <taxon>Tremellomycetes</taxon>
        <taxon>Tremellales</taxon>
        <taxon>Cryptococcaceae</taxon>
        <taxon>Kwoniella</taxon>
    </lineage>
</organism>
<dbReference type="InterPro" id="IPR008040">
    <property type="entry name" value="Hydant_A_N"/>
</dbReference>
<dbReference type="Pfam" id="PF05378">
    <property type="entry name" value="Hydant_A_N"/>
    <property type="match status" value="1"/>
</dbReference>
<evidence type="ECO:0000259" key="3">
    <source>
        <dbReference type="Pfam" id="PF02538"/>
    </source>
</evidence>
<dbReference type="InterPro" id="IPR002821">
    <property type="entry name" value="Hydantoinase_A"/>
</dbReference>
<evidence type="ECO:0000259" key="4">
    <source>
        <dbReference type="Pfam" id="PF05378"/>
    </source>
</evidence>
<evidence type="ECO:0008006" key="7">
    <source>
        <dbReference type="Google" id="ProtNLM"/>
    </source>
</evidence>
<comment type="similarity">
    <text evidence="1">Belongs to the oxoprolinase family.</text>
</comment>
<accession>A0A1B9GZ05</accession>
<dbReference type="PANTHER" id="PTHR11365">
    <property type="entry name" value="5-OXOPROLINASE RELATED"/>
    <property type="match status" value="1"/>
</dbReference>
<dbReference type="STRING" id="1296120.A0A1B9GZ05"/>
<dbReference type="Pfam" id="PF02538">
    <property type="entry name" value="Hydantoinase_B"/>
    <property type="match status" value="1"/>
</dbReference>
<evidence type="ECO:0000313" key="6">
    <source>
        <dbReference type="Proteomes" id="UP000092666"/>
    </source>
</evidence>